<dbReference type="Pfam" id="PF07883">
    <property type="entry name" value="Cupin_2"/>
    <property type="match status" value="1"/>
</dbReference>
<dbReference type="CDD" id="cd02236">
    <property type="entry name" value="cupin_CV2614-like"/>
    <property type="match status" value="1"/>
</dbReference>
<feature type="chain" id="PRO_5012069153" evidence="1">
    <location>
        <begin position="21"/>
        <end position="137"/>
    </location>
</feature>
<proteinExistence type="predicted"/>
<dbReference type="PANTHER" id="PTHR36156:SF2">
    <property type="entry name" value="CUPIN TYPE-2 DOMAIN-CONTAINING PROTEIN"/>
    <property type="match status" value="1"/>
</dbReference>
<reference evidence="3 4" key="1">
    <citation type="journal article" date="2017" name="Genome Announc.">
        <title>Complete Genome Sequences of Two Acetylene-Fermenting Pelobacter acetylenicus Strains.</title>
        <authorList>
            <person name="Sutton J.M."/>
            <person name="Baesman S.M."/>
            <person name="Fierst J.L."/>
            <person name="Poret-Peterson A.T."/>
            <person name="Oremland R.S."/>
            <person name="Dunlap D.S."/>
            <person name="Akob D.M."/>
        </authorList>
    </citation>
    <scope>NUCLEOTIDE SEQUENCE [LARGE SCALE GENOMIC DNA]</scope>
    <source>
        <strain evidence="3 4">DSM 3247</strain>
    </source>
</reference>
<gene>
    <name evidence="3" type="ORF">A7E75_01030</name>
</gene>
<dbReference type="OrthoDB" id="287220at2"/>
<dbReference type="EMBL" id="CP015518">
    <property type="protein sequence ID" value="APG23759.1"/>
    <property type="molecule type" value="Genomic_DNA"/>
</dbReference>
<dbReference type="SUPFAM" id="SSF51182">
    <property type="entry name" value="RmlC-like cupins"/>
    <property type="match status" value="1"/>
</dbReference>
<dbReference type="RefSeq" id="WP_072285569.1">
    <property type="nucleotide sequence ID" value="NZ_CP015455.1"/>
</dbReference>
<dbReference type="PROSITE" id="PS51257">
    <property type="entry name" value="PROKAR_LIPOPROTEIN"/>
    <property type="match status" value="1"/>
</dbReference>
<evidence type="ECO:0000313" key="3">
    <source>
        <dbReference type="EMBL" id="APG23759.1"/>
    </source>
</evidence>
<evidence type="ECO:0000259" key="2">
    <source>
        <dbReference type="Pfam" id="PF07883"/>
    </source>
</evidence>
<dbReference type="InterPro" id="IPR047142">
    <property type="entry name" value="OryJ/VirC-like"/>
</dbReference>
<dbReference type="PANTHER" id="PTHR36156">
    <property type="entry name" value="SLR2101 PROTEIN"/>
    <property type="match status" value="1"/>
</dbReference>
<evidence type="ECO:0000256" key="1">
    <source>
        <dbReference type="SAM" id="SignalP"/>
    </source>
</evidence>
<keyword evidence="4" id="KW-1185">Reference proteome</keyword>
<dbReference type="STRING" id="29542.A6070_09640"/>
<dbReference type="Proteomes" id="UP000182264">
    <property type="component" value="Chromosome"/>
</dbReference>
<sequence>MIRLFTALMLFAALSCPAFALDSPGVAVETLVRGSASWDGTPLPAYPDGQPQLTILRIQIPPGTTLPLHKHPVINAGVLTKGELTVVTEKNETLHMQAGDPIIEVVDKWHYGKNEGMETAEIIVFYVGTAELPLTVK</sequence>
<feature type="signal peptide" evidence="1">
    <location>
        <begin position="1"/>
        <end position="20"/>
    </location>
</feature>
<dbReference type="Gene3D" id="2.60.120.10">
    <property type="entry name" value="Jelly Rolls"/>
    <property type="match status" value="1"/>
</dbReference>
<dbReference type="InterPro" id="IPR013096">
    <property type="entry name" value="Cupin_2"/>
</dbReference>
<evidence type="ECO:0000313" key="4">
    <source>
        <dbReference type="Proteomes" id="UP000182264"/>
    </source>
</evidence>
<dbReference type="AlphaFoldDB" id="A0A1L3GD38"/>
<dbReference type="KEGG" id="pace:A6070_09640"/>
<protein>
    <submittedName>
        <fullName evidence="3">Cupin</fullName>
    </submittedName>
</protein>
<name>A0A1L3GD38_SYNAC</name>
<accession>A0A1L3GD38</accession>
<keyword evidence="1" id="KW-0732">Signal</keyword>
<dbReference type="InterPro" id="IPR011051">
    <property type="entry name" value="RmlC_Cupin_sf"/>
</dbReference>
<dbReference type="InterPro" id="IPR014710">
    <property type="entry name" value="RmlC-like_jellyroll"/>
</dbReference>
<organism evidence="3 4">
    <name type="scientific">Syntrophotalea acetylenica</name>
    <name type="common">Pelobacter acetylenicus</name>
    <dbReference type="NCBI Taxonomy" id="29542"/>
    <lineage>
        <taxon>Bacteria</taxon>
        <taxon>Pseudomonadati</taxon>
        <taxon>Thermodesulfobacteriota</taxon>
        <taxon>Desulfuromonadia</taxon>
        <taxon>Desulfuromonadales</taxon>
        <taxon>Syntrophotaleaceae</taxon>
        <taxon>Syntrophotalea</taxon>
    </lineage>
</organism>
<feature type="domain" description="Cupin type-2" evidence="2">
    <location>
        <begin position="58"/>
        <end position="126"/>
    </location>
</feature>